<protein>
    <recommendedName>
        <fullName evidence="7">Filament cap protein</fullName>
    </recommendedName>
    <alternativeName>
        <fullName evidence="6">Flagellar cap protein</fullName>
    </alternativeName>
</protein>
<evidence type="ECO:0000259" key="8">
    <source>
        <dbReference type="Pfam" id="PF02465"/>
    </source>
</evidence>
<comment type="subcellular location">
    <subcellularLocation>
        <location evidence="1">Bacterial flagellum</location>
    </subcellularLocation>
</comment>
<keyword evidence="10" id="KW-0969">Cilium</keyword>
<evidence type="ECO:0000256" key="1">
    <source>
        <dbReference type="ARBA" id="ARBA00004365"/>
    </source>
</evidence>
<evidence type="ECO:0000256" key="3">
    <source>
        <dbReference type="ARBA" id="ARBA00011255"/>
    </source>
</evidence>
<evidence type="ECO:0000259" key="9">
    <source>
        <dbReference type="Pfam" id="PF07195"/>
    </source>
</evidence>
<dbReference type="PANTHER" id="PTHR30288">
    <property type="entry name" value="FLAGELLAR CAP/ASSEMBLY PROTEIN FLID"/>
    <property type="match status" value="1"/>
</dbReference>
<comment type="similarity">
    <text evidence="2">Belongs to the FliD family.</text>
</comment>
<evidence type="ECO:0000256" key="6">
    <source>
        <dbReference type="ARBA" id="ARBA00033074"/>
    </source>
</evidence>
<dbReference type="GO" id="GO:0071973">
    <property type="term" value="P:bacterial-type flagellum-dependent cell motility"/>
    <property type="evidence" value="ECO:0007669"/>
    <property type="project" value="TreeGrafter"/>
</dbReference>
<reference evidence="10" key="1">
    <citation type="submission" date="2012-03" db="EMBL/GenBank/DDBJ databases">
        <title>Functional metagenomics reveals considerable lignocellulase gene clusters in the gut microbiome of a wood-feeding higher termite.</title>
        <authorList>
            <person name="Liu N."/>
        </authorList>
    </citation>
    <scope>NUCLEOTIDE SEQUENCE</scope>
</reference>
<proteinExistence type="inferred from homology"/>
<evidence type="ECO:0000313" key="10">
    <source>
        <dbReference type="EMBL" id="AGS52122.1"/>
    </source>
</evidence>
<dbReference type="GO" id="GO:0009424">
    <property type="term" value="C:bacterial-type flagellum hook"/>
    <property type="evidence" value="ECO:0007669"/>
    <property type="project" value="InterPro"/>
</dbReference>
<comment type="subunit">
    <text evidence="3">Homopentamer.</text>
</comment>
<keyword evidence="10" id="KW-0282">Flagellum</keyword>
<dbReference type="EMBL" id="JQ844183">
    <property type="protein sequence ID" value="AGS52122.1"/>
    <property type="molecule type" value="Genomic_DNA"/>
</dbReference>
<organism evidence="10">
    <name type="scientific">uncultured bacterium contig00034</name>
    <dbReference type="NCBI Taxonomy" id="1181523"/>
    <lineage>
        <taxon>Bacteria</taxon>
        <taxon>environmental samples</taxon>
    </lineage>
</organism>
<dbReference type="GO" id="GO:0009421">
    <property type="term" value="C:bacterial-type flagellum filament cap"/>
    <property type="evidence" value="ECO:0007669"/>
    <property type="project" value="InterPro"/>
</dbReference>
<dbReference type="PANTHER" id="PTHR30288:SF0">
    <property type="entry name" value="FLAGELLAR HOOK-ASSOCIATED PROTEIN 2"/>
    <property type="match status" value="1"/>
</dbReference>
<keyword evidence="4" id="KW-0175">Coiled coil</keyword>
<dbReference type="AlphaFoldDB" id="A0A806JZF6"/>
<accession>A0A806JZF6</accession>
<evidence type="ECO:0000256" key="7">
    <source>
        <dbReference type="ARBA" id="ARBA00033192"/>
    </source>
</evidence>
<dbReference type="InterPro" id="IPR010809">
    <property type="entry name" value="FliD_C"/>
</dbReference>
<dbReference type="InterPro" id="IPR003481">
    <property type="entry name" value="FliD_N"/>
</dbReference>
<evidence type="ECO:0000256" key="2">
    <source>
        <dbReference type="ARBA" id="ARBA00009764"/>
    </source>
</evidence>
<dbReference type="Pfam" id="PF07195">
    <property type="entry name" value="FliD_C"/>
    <property type="match status" value="1"/>
</dbReference>
<name>A0A806JZF6_9BACT</name>
<dbReference type="GO" id="GO:0007155">
    <property type="term" value="P:cell adhesion"/>
    <property type="evidence" value="ECO:0007669"/>
    <property type="project" value="InterPro"/>
</dbReference>
<feature type="domain" description="Flagellar hook-associated protein 2 C-terminal" evidence="9">
    <location>
        <begin position="821"/>
        <end position="1100"/>
    </location>
</feature>
<sequence length="1113" mass="120975">MPSGTAGAARPVCRRVGFAAAGGNGMSLYNSNLPRLTGLSSGIDTDMIVRQMMSAESLRLNKLKQRRTLTEWKQQAYRNVATLMRTFQNTFASVSGANVATSLRMPSNFQTLAAAARQLDGTESFAAKVRALTNAVTGSFELDVKSAAQKDVYVGRNIPLTYSADYNVAMGHVLGGSPAAGDQFTVSLDGGPAVTITLSYDDVRSENPYTLVENINKKLAERFQYTVGPDGKPSNNQKVSVSIQNGVVVFAAGQGHSVSVGMGASDRDVLKKLGFNEAGTTAFDLKMSLGAAAVSGGAAVSSPFYAQNKITFDSLKAGFTFGGDSHSFDEYSFTVRYNGGATKTITLNKADVASSDPLAVIDNINKKLADEFGYNIGSNGRPDLNSPKVSLQYTSELKQRSEEYLDGGETKTRVVSYNEYSLFFAASAGDTVEIGRSGGNPDQDALQILGFAGGGIAGVDPTASAGFDSGRNKIEFTINDVRFTFDRSDSLEKMMNDINKSAAGVTLSFDSFRSAFKLESNHTGVSAAIRFDDPNGFLSIALGIDANGSYKGKSQDLTIAAEGTFQFVENISDDLRFQAGDSFVAAYNGISKKITLEAGDVETGDPATIIENINRRLAEAFGYYDSAKTDARVKLNFTREIKTQTVEYEDPDNPGNYLPREERYSVFSVAFATGRGDKIEIGAGDYGSDALVKLGYGESRLYAPDEVNPGNFDYTKKLTLSSAFDYDKTLAELGYSEGAQFMINGERFAFDGGMSLQEVLDAVNNADIGARLWFDENASAFRLDYTGAGADGTKSFEDTTGFLRGYMGIDARGVASHVKQASDAVFVVDGAYVSRESNTFEINGVEITLNDAAAGQKITIDVSRDVQPTLDLIYKFVDEYNALLDAINKQVTTGRPKSDNYSYYEPLTDDERAALSEREIELWEEKAKTGMLFRDDILINLQSELRRLMYSPVTLSDGSRLALYDIGITTTNADRSIGKLQIDEEKLRKALNDNPNGVMELFTNASERPGVTPENRRARMLDQGLGDRLNDIIRNTIDMGGTIYNRAGIADTSSVSNNELFRQLRTQDDRISDMMNYLMSRENYYYRIFANMESAMARANNQMAAIMAMMGQS</sequence>
<dbReference type="Pfam" id="PF02465">
    <property type="entry name" value="FliD_N"/>
    <property type="match status" value="1"/>
</dbReference>
<feature type="domain" description="Flagellar hook-associated protein 2 N-terminal" evidence="8">
    <location>
        <begin position="41"/>
        <end position="151"/>
    </location>
</feature>
<evidence type="ECO:0000256" key="5">
    <source>
        <dbReference type="ARBA" id="ARBA00023143"/>
    </source>
</evidence>
<dbReference type="InterPro" id="IPR040026">
    <property type="entry name" value="FliD"/>
</dbReference>
<keyword evidence="5" id="KW-0975">Bacterial flagellum</keyword>
<evidence type="ECO:0000256" key="4">
    <source>
        <dbReference type="ARBA" id="ARBA00023054"/>
    </source>
</evidence>
<keyword evidence="10" id="KW-0966">Cell projection</keyword>